<dbReference type="Pfam" id="PF04116">
    <property type="entry name" value="FA_hydroxylase"/>
    <property type="match status" value="1"/>
</dbReference>
<dbReference type="Proteomes" id="UP001196870">
    <property type="component" value="Unassembled WGS sequence"/>
</dbReference>
<dbReference type="EMBL" id="JAAGBB010000010">
    <property type="protein sequence ID" value="MBR0664739.1"/>
    <property type="molecule type" value="Genomic_DNA"/>
</dbReference>
<dbReference type="PANTHER" id="PTHR31899">
    <property type="entry name" value="BETA-CAROTENE 3-HYDROXYLASE 1, CHLOROPLASTIC"/>
    <property type="match status" value="1"/>
</dbReference>
<keyword evidence="4" id="KW-0472">Membrane</keyword>
<dbReference type="PANTHER" id="PTHR31899:SF9">
    <property type="entry name" value="BETA-CAROTENE 3-HYDROXYLASE 1, CHLOROPLASTIC"/>
    <property type="match status" value="1"/>
</dbReference>
<feature type="transmembrane region" description="Helical" evidence="4">
    <location>
        <begin position="37"/>
        <end position="54"/>
    </location>
</feature>
<evidence type="ECO:0000256" key="1">
    <source>
        <dbReference type="ARBA" id="ARBA00009324"/>
    </source>
</evidence>
<evidence type="ECO:0000256" key="2">
    <source>
        <dbReference type="ARBA" id="ARBA00022746"/>
    </source>
</evidence>
<evidence type="ECO:0000256" key="4">
    <source>
        <dbReference type="SAM" id="Phobius"/>
    </source>
</evidence>
<evidence type="ECO:0000313" key="6">
    <source>
        <dbReference type="EMBL" id="MBR0664739.1"/>
    </source>
</evidence>
<keyword evidence="2" id="KW-0125">Carotenoid biosynthesis</keyword>
<reference evidence="7" key="1">
    <citation type="journal article" date="2021" name="Syst. Appl. Microbiol.">
        <title>Roseomonas hellenica sp. nov., isolated from roots of wild-growing Alkanna tinctoria.</title>
        <authorList>
            <person name="Rat A."/>
            <person name="Naranjo H.D."/>
            <person name="Lebbe L."/>
            <person name="Cnockaert M."/>
            <person name="Krigas N."/>
            <person name="Grigoriadou K."/>
            <person name="Maloupa E."/>
            <person name="Willems A."/>
        </authorList>
    </citation>
    <scope>NUCLEOTIDE SEQUENCE [LARGE SCALE GENOMIC DNA]</scope>
    <source>
        <strain evidence="7">LMG 31523</strain>
    </source>
</reference>
<sequence length="143" mass="16356">MEGVAWAAHRFLMHGPLWRLHASHHTSSRRRLEGNDLFGAAFALLAFGLFWLGARPGWDVIWWTAAGMGAYGLLYAVVHDGMVHRRFPLPVRPARGYLRRLAQAHHLHHRTHARDGAVSFGFLMPRDIPTLKRRLRERQAGRA</sequence>
<dbReference type="InterPro" id="IPR006694">
    <property type="entry name" value="Fatty_acid_hydroxylase"/>
</dbReference>
<accession>A0ABS5EWR0</accession>
<evidence type="ECO:0000259" key="5">
    <source>
        <dbReference type="Pfam" id="PF04116"/>
    </source>
</evidence>
<proteinExistence type="inferred from homology"/>
<dbReference type="InterPro" id="IPR045019">
    <property type="entry name" value="BETA-OHASE-like"/>
</dbReference>
<comment type="similarity">
    <text evidence="1">Belongs to the sterol desaturase family.</text>
</comment>
<protein>
    <submittedName>
        <fullName evidence="6">Beta-carotene hydroxylase</fullName>
    </submittedName>
</protein>
<feature type="domain" description="Fatty acid hydroxylase" evidence="5">
    <location>
        <begin position="4"/>
        <end position="122"/>
    </location>
</feature>
<keyword evidence="3" id="KW-0560">Oxidoreductase</keyword>
<keyword evidence="4" id="KW-0812">Transmembrane</keyword>
<gene>
    <name evidence="6" type="ORF">GXW71_10290</name>
</gene>
<organism evidence="6 7">
    <name type="scientific">Plastoroseomonas hellenica</name>
    <dbReference type="NCBI Taxonomy" id="2687306"/>
    <lineage>
        <taxon>Bacteria</taxon>
        <taxon>Pseudomonadati</taxon>
        <taxon>Pseudomonadota</taxon>
        <taxon>Alphaproteobacteria</taxon>
        <taxon>Acetobacterales</taxon>
        <taxon>Acetobacteraceae</taxon>
        <taxon>Plastoroseomonas</taxon>
    </lineage>
</organism>
<keyword evidence="4" id="KW-1133">Transmembrane helix</keyword>
<evidence type="ECO:0000256" key="3">
    <source>
        <dbReference type="ARBA" id="ARBA00023002"/>
    </source>
</evidence>
<keyword evidence="7" id="KW-1185">Reference proteome</keyword>
<evidence type="ECO:0000313" key="7">
    <source>
        <dbReference type="Proteomes" id="UP001196870"/>
    </source>
</evidence>
<feature type="transmembrane region" description="Helical" evidence="4">
    <location>
        <begin position="60"/>
        <end position="78"/>
    </location>
</feature>
<name>A0ABS5EWR0_9PROT</name>
<comment type="caution">
    <text evidence="6">The sequence shown here is derived from an EMBL/GenBank/DDBJ whole genome shotgun (WGS) entry which is preliminary data.</text>
</comment>